<dbReference type="InterPro" id="IPR032675">
    <property type="entry name" value="LRR_dom_sf"/>
</dbReference>
<dbReference type="Gene3D" id="3.80.10.10">
    <property type="entry name" value="Ribonuclease Inhibitor"/>
    <property type="match status" value="1"/>
</dbReference>
<dbReference type="EMBL" id="WJXA01000008">
    <property type="protein sequence ID" value="KAF7135133.1"/>
    <property type="molecule type" value="Genomic_DNA"/>
</dbReference>
<accession>A0A834GIQ8</accession>
<reference evidence="2" key="1">
    <citation type="submission" date="2019-11" db="EMBL/GenBank/DDBJ databases">
        <authorList>
            <person name="Liu Y."/>
            <person name="Hou J."/>
            <person name="Li T.-Q."/>
            <person name="Guan C.-H."/>
            <person name="Wu X."/>
            <person name="Wu H.-Z."/>
            <person name="Ling F."/>
            <person name="Zhang R."/>
            <person name="Shi X.-G."/>
            <person name="Ren J.-P."/>
            <person name="Chen E.-F."/>
            <person name="Sun J.-M."/>
        </authorList>
    </citation>
    <scope>NUCLEOTIDE SEQUENCE</scope>
    <source>
        <strain evidence="2">Adult_tree_wgs_1</strain>
        <tissue evidence="2">Leaves</tissue>
    </source>
</reference>
<keyword evidence="1" id="KW-0812">Transmembrane</keyword>
<proteinExistence type="predicted"/>
<dbReference type="SUPFAM" id="SSF52047">
    <property type="entry name" value="RNI-like"/>
    <property type="match status" value="1"/>
</dbReference>
<dbReference type="PANTHER" id="PTHR13318">
    <property type="entry name" value="PARTNER OF PAIRED, ISOFORM B-RELATED"/>
    <property type="match status" value="1"/>
</dbReference>
<dbReference type="GO" id="GO:0019005">
    <property type="term" value="C:SCF ubiquitin ligase complex"/>
    <property type="evidence" value="ECO:0007669"/>
    <property type="project" value="TreeGrafter"/>
</dbReference>
<keyword evidence="1" id="KW-1133">Transmembrane helix</keyword>
<gene>
    <name evidence="2" type="ORF">RHSIM_Rhsim08G0050300</name>
</gene>
<evidence type="ECO:0000313" key="3">
    <source>
        <dbReference type="Proteomes" id="UP000626092"/>
    </source>
</evidence>
<sequence>MRSPTPQLPLQVFIDAWKGRSFTHSRDNYIWGTVVFLPMFIVVAIMFCGLESTTCTQQGERSHSAMIHQHCFNGLQEVELRWYGSIVNDILMRLVENFTSLNSLLIHNEVSKEVWLQFITHSRCNLQKLDLCVLHDLKDNHLLAVAEKFRGLSSLRLHSCFLVTPEGLKTMVLAMSNKLEELAMLNCKVEPGLLTTLGQSVIYLRKLDLSFNNNAADKKFITMLALCNCLREVKVRGCKGLNNASVVSMFKSCKLESVDIMYCCWIDIEAVELLVWNCLRLRKIQVEESKLSEVSRSWALNKLVEVVL</sequence>
<dbReference type="OrthoDB" id="550575at2759"/>
<organism evidence="2 3">
    <name type="scientific">Rhododendron simsii</name>
    <name type="common">Sims's rhododendron</name>
    <dbReference type="NCBI Taxonomy" id="118357"/>
    <lineage>
        <taxon>Eukaryota</taxon>
        <taxon>Viridiplantae</taxon>
        <taxon>Streptophyta</taxon>
        <taxon>Embryophyta</taxon>
        <taxon>Tracheophyta</taxon>
        <taxon>Spermatophyta</taxon>
        <taxon>Magnoliopsida</taxon>
        <taxon>eudicotyledons</taxon>
        <taxon>Gunneridae</taxon>
        <taxon>Pentapetalae</taxon>
        <taxon>asterids</taxon>
        <taxon>Ericales</taxon>
        <taxon>Ericaceae</taxon>
        <taxon>Ericoideae</taxon>
        <taxon>Rhodoreae</taxon>
        <taxon>Rhododendron</taxon>
    </lineage>
</organism>
<evidence type="ECO:0000256" key="1">
    <source>
        <dbReference type="SAM" id="Phobius"/>
    </source>
</evidence>
<evidence type="ECO:0000313" key="2">
    <source>
        <dbReference type="EMBL" id="KAF7135133.1"/>
    </source>
</evidence>
<dbReference type="PANTHER" id="PTHR13318:SF77">
    <property type="entry name" value="F-BOX DOMAIN-CONTAINING PROTEIN"/>
    <property type="match status" value="1"/>
</dbReference>
<keyword evidence="3" id="KW-1185">Reference proteome</keyword>
<keyword evidence="1" id="KW-0472">Membrane</keyword>
<name>A0A834GIQ8_RHOSS</name>
<comment type="caution">
    <text evidence="2">The sequence shown here is derived from an EMBL/GenBank/DDBJ whole genome shotgun (WGS) entry which is preliminary data.</text>
</comment>
<protein>
    <submittedName>
        <fullName evidence="2">Uncharacterized protein</fullName>
    </submittedName>
</protein>
<dbReference type="AlphaFoldDB" id="A0A834GIQ8"/>
<dbReference type="Proteomes" id="UP000626092">
    <property type="component" value="Unassembled WGS sequence"/>
</dbReference>
<feature type="transmembrane region" description="Helical" evidence="1">
    <location>
        <begin position="28"/>
        <end position="47"/>
    </location>
</feature>
<dbReference type="GO" id="GO:0031146">
    <property type="term" value="P:SCF-dependent proteasomal ubiquitin-dependent protein catabolic process"/>
    <property type="evidence" value="ECO:0007669"/>
    <property type="project" value="TreeGrafter"/>
</dbReference>